<dbReference type="InterPro" id="IPR036388">
    <property type="entry name" value="WH-like_DNA-bd_sf"/>
</dbReference>
<dbReference type="SUPFAM" id="SSF88659">
    <property type="entry name" value="Sigma3 and sigma4 domains of RNA polymerase sigma factors"/>
    <property type="match status" value="1"/>
</dbReference>
<dbReference type="Pfam" id="PF08281">
    <property type="entry name" value="Sigma70_r4_2"/>
    <property type="match status" value="1"/>
</dbReference>
<dbReference type="GO" id="GO:0003677">
    <property type="term" value="F:DNA binding"/>
    <property type="evidence" value="ECO:0007669"/>
    <property type="project" value="InterPro"/>
</dbReference>
<dbReference type="SUPFAM" id="SSF88946">
    <property type="entry name" value="Sigma2 domain of RNA polymerase sigma factors"/>
    <property type="match status" value="1"/>
</dbReference>
<dbReference type="Gene3D" id="1.10.10.10">
    <property type="entry name" value="Winged helix-like DNA-binding domain superfamily/Winged helix DNA-binding domain"/>
    <property type="match status" value="1"/>
</dbReference>
<dbReference type="GO" id="GO:0006352">
    <property type="term" value="P:DNA-templated transcription initiation"/>
    <property type="evidence" value="ECO:0007669"/>
    <property type="project" value="InterPro"/>
</dbReference>
<dbReference type="GO" id="GO:0016987">
    <property type="term" value="F:sigma factor activity"/>
    <property type="evidence" value="ECO:0007669"/>
    <property type="project" value="InterPro"/>
</dbReference>
<dbReference type="AlphaFoldDB" id="A0A6N3F266"/>
<dbReference type="EMBL" id="CACRUE010000039">
    <property type="protein sequence ID" value="VYU46197.1"/>
    <property type="molecule type" value="Genomic_DNA"/>
</dbReference>
<organism evidence="2">
    <name type="scientific">Intestinibacter bartlettii</name>
    <dbReference type="NCBI Taxonomy" id="261299"/>
    <lineage>
        <taxon>Bacteria</taxon>
        <taxon>Bacillati</taxon>
        <taxon>Bacillota</taxon>
        <taxon>Clostridia</taxon>
        <taxon>Peptostreptococcales</taxon>
        <taxon>Peptostreptococcaceae</taxon>
        <taxon>Intestinibacter</taxon>
    </lineage>
</organism>
<dbReference type="InterPro" id="IPR013249">
    <property type="entry name" value="RNA_pol_sigma70_r4_t2"/>
</dbReference>
<dbReference type="RefSeq" id="WP_022072269.1">
    <property type="nucleotide sequence ID" value="NZ_CABIXZ010000001.1"/>
</dbReference>
<dbReference type="InterPro" id="IPR013324">
    <property type="entry name" value="RNA_pol_sigma_r3/r4-like"/>
</dbReference>
<evidence type="ECO:0000313" key="2">
    <source>
        <dbReference type="EMBL" id="VYU46197.1"/>
    </source>
</evidence>
<protein>
    <submittedName>
        <fullName evidence="2">RNA polymerase sigma factor SigV</fullName>
    </submittedName>
</protein>
<feature type="domain" description="RNA polymerase sigma factor 70 region 4 type 2" evidence="1">
    <location>
        <begin position="102"/>
        <end position="152"/>
    </location>
</feature>
<reference evidence="2" key="1">
    <citation type="submission" date="2019-11" db="EMBL/GenBank/DDBJ databases">
        <authorList>
            <person name="Feng L."/>
        </authorList>
    </citation>
    <scope>NUCLEOTIDE SEQUENCE</scope>
    <source>
        <strain evidence="2">IbartlettiiLFYP30</strain>
    </source>
</reference>
<name>A0A6N3F266_9FIRM</name>
<accession>A0A6N3F266</accession>
<sequence>MDTIIKAKKGNKKAIKQIVKENIIQVYRLIFLHTKYEEDAKNILRDTIDFIYENFSKVDNEKIILWMYKIAIINTNNFLKCNGMVEKNNSLNNYYYNNKIKMYESIDLLDLKYRNVVILKCYFDLSYDEIGYILDLNSDTVKIYFRQSLKNLKVNVGEGL</sequence>
<proteinExistence type="predicted"/>
<dbReference type="InterPro" id="IPR013325">
    <property type="entry name" value="RNA_pol_sigma_r2"/>
</dbReference>
<gene>
    <name evidence="2" type="primary">sigV_2</name>
    <name evidence="2" type="ORF">IBLFYP30_02776</name>
</gene>
<evidence type="ECO:0000259" key="1">
    <source>
        <dbReference type="Pfam" id="PF08281"/>
    </source>
</evidence>